<gene>
    <name evidence="4" type="primary">lys_1</name>
    <name evidence="4" type="ORF">NCTC7922_00263</name>
</gene>
<accession>A0A377CZQ4</accession>
<dbReference type="GO" id="GO:0031640">
    <property type="term" value="P:killing of cells of another organism"/>
    <property type="evidence" value="ECO:0007669"/>
    <property type="project" value="UniProtKB-KW"/>
</dbReference>
<keyword evidence="3" id="KW-0812">Transmembrane</keyword>
<reference evidence="4 5" key="1">
    <citation type="submission" date="2018-06" db="EMBL/GenBank/DDBJ databases">
        <authorList>
            <consortium name="Pathogen Informatics"/>
            <person name="Doyle S."/>
        </authorList>
    </citation>
    <scope>NUCLEOTIDE SEQUENCE [LARGE SCALE GENOMIC DNA]</scope>
    <source>
        <strain evidence="4 5">NCTC7922</strain>
    </source>
</reference>
<evidence type="ECO:0000256" key="1">
    <source>
        <dbReference type="ARBA" id="ARBA00022529"/>
    </source>
</evidence>
<dbReference type="Proteomes" id="UP000254174">
    <property type="component" value="Unassembled WGS sequence"/>
</dbReference>
<evidence type="ECO:0000256" key="2">
    <source>
        <dbReference type="ARBA" id="ARBA00022638"/>
    </source>
</evidence>
<keyword evidence="1" id="KW-0929">Antimicrobial</keyword>
<dbReference type="GO" id="GO:0003796">
    <property type="term" value="F:lysozyme activity"/>
    <property type="evidence" value="ECO:0007669"/>
    <property type="project" value="UniProtKB-EC"/>
</dbReference>
<proteinExistence type="predicted"/>
<dbReference type="GO" id="GO:0042742">
    <property type="term" value="P:defense response to bacterium"/>
    <property type="evidence" value="ECO:0007669"/>
    <property type="project" value="UniProtKB-KW"/>
</dbReference>
<protein>
    <submittedName>
        <fullName evidence="4">Prophage lysozyme</fullName>
        <ecNumber evidence="4">3.2.1.17</ecNumber>
    </submittedName>
</protein>
<keyword evidence="3" id="KW-1133">Transmembrane helix</keyword>
<keyword evidence="4" id="KW-0326">Glycosidase</keyword>
<dbReference type="SUPFAM" id="SSF53955">
    <property type="entry name" value="Lysozyme-like"/>
    <property type="match status" value="1"/>
</dbReference>
<dbReference type="InterPro" id="IPR023347">
    <property type="entry name" value="Lysozyme_dom_sf"/>
</dbReference>
<sequence length="194" mass="22068">MFQRIYDHITFFTSVMVTGIGVMTLSEKMALAGLILGALSLLRGWMHRTRMEQAQERRNELIARIADQMQHRPLKGSEKRALEALNGRRGITCQDRLNAMPLPPSWRWVFSLAPGELRTSQEAQEKIATWEECRAFPYRDIAGVKTVGCGSTGNVPDRHHTKQEVAGRWGERFTTGGELHQSEFQWPRHATAPL</sequence>
<dbReference type="EC" id="3.2.1.17" evidence="4"/>
<keyword evidence="4" id="KW-0378">Hydrolase</keyword>
<dbReference type="EMBL" id="UGFC01000004">
    <property type="protein sequence ID" value="STM08748.1"/>
    <property type="molecule type" value="Genomic_DNA"/>
</dbReference>
<dbReference type="Gene3D" id="1.10.530.40">
    <property type="match status" value="1"/>
</dbReference>
<organism evidence="4 5">
    <name type="scientific">Escherichia coli</name>
    <dbReference type="NCBI Taxonomy" id="562"/>
    <lineage>
        <taxon>Bacteria</taxon>
        <taxon>Pseudomonadati</taxon>
        <taxon>Pseudomonadota</taxon>
        <taxon>Gammaproteobacteria</taxon>
        <taxon>Enterobacterales</taxon>
        <taxon>Enterobacteriaceae</taxon>
        <taxon>Escherichia</taxon>
    </lineage>
</organism>
<evidence type="ECO:0000313" key="4">
    <source>
        <dbReference type="EMBL" id="STM08748.1"/>
    </source>
</evidence>
<feature type="transmembrane region" description="Helical" evidence="3">
    <location>
        <begin position="29"/>
        <end position="46"/>
    </location>
</feature>
<evidence type="ECO:0000256" key="3">
    <source>
        <dbReference type="SAM" id="Phobius"/>
    </source>
</evidence>
<dbReference type="AlphaFoldDB" id="A0A377CZQ4"/>
<keyword evidence="2" id="KW-0081">Bacteriolytic enzyme</keyword>
<evidence type="ECO:0000313" key="5">
    <source>
        <dbReference type="Proteomes" id="UP000254174"/>
    </source>
</evidence>
<keyword evidence="3" id="KW-0472">Membrane</keyword>
<name>A0A377CZQ4_ECOLX</name>
<dbReference type="InterPro" id="IPR023346">
    <property type="entry name" value="Lysozyme-like_dom_sf"/>
</dbReference>